<organism evidence="1 2">
    <name type="scientific">Byssothecium circinans</name>
    <dbReference type="NCBI Taxonomy" id="147558"/>
    <lineage>
        <taxon>Eukaryota</taxon>
        <taxon>Fungi</taxon>
        <taxon>Dikarya</taxon>
        <taxon>Ascomycota</taxon>
        <taxon>Pezizomycotina</taxon>
        <taxon>Dothideomycetes</taxon>
        <taxon>Pleosporomycetidae</taxon>
        <taxon>Pleosporales</taxon>
        <taxon>Massarineae</taxon>
        <taxon>Massarinaceae</taxon>
        <taxon>Byssothecium</taxon>
    </lineage>
</organism>
<keyword evidence="2" id="KW-1185">Reference proteome</keyword>
<evidence type="ECO:0000313" key="1">
    <source>
        <dbReference type="EMBL" id="KAF1949882.1"/>
    </source>
</evidence>
<dbReference type="OrthoDB" id="5331891at2759"/>
<proteinExistence type="predicted"/>
<gene>
    <name evidence="1" type="ORF">CC80DRAFT_529157</name>
</gene>
<name>A0A6A5TDZ1_9PLEO</name>
<accession>A0A6A5TDZ1</accession>
<reference evidence="1" key="1">
    <citation type="journal article" date="2020" name="Stud. Mycol.">
        <title>101 Dothideomycetes genomes: a test case for predicting lifestyles and emergence of pathogens.</title>
        <authorList>
            <person name="Haridas S."/>
            <person name="Albert R."/>
            <person name="Binder M."/>
            <person name="Bloem J."/>
            <person name="Labutti K."/>
            <person name="Salamov A."/>
            <person name="Andreopoulos B."/>
            <person name="Baker S."/>
            <person name="Barry K."/>
            <person name="Bills G."/>
            <person name="Bluhm B."/>
            <person name="Cannon C."/>
            <person name="Castanera R."/>
            <person name="Culley D."/>
            <person name="Daum C."/>
            <person name="Ezra D."/>
            <person name="Gonzalez J."/>
            <person name="Henrissat B."/>
            <person name="Kuo A."/>
            <person name="Liang C."/>
            <person name="Lipzen A."/>
            <person name="Lutzoni F."/>
            <person name="Magnuson J."/>
            <person name="Mondo S."/>
            <person name="Nolan M."/>
            <person name="Ohm R."/>
            <person name="Pangilinan J."/>
            <person name="Park H.-J."/>
            <person name="Ramirez L."/>
            <person name="Alfaro M."/>
            <person name="Sun H."/>
            <person name="Tritt A."/>
            <person name="Yoshinaga Y."/>
            <person name="Zwiers L.-H."/>
            <person name="Turgeon B."/>
            <person name="Goodwin S."/>
            <person name="Spatafora J."/>
            <person name="Crous P."/>
            <person name="Grigoriev I."/>
        </authorList>
    </citation>
    <scope>NUCLEOTIDE SEQUENCE</scope>
    <source>
        <strain evidence="1">CBS 675.92</strain>
    </source>
</reference>
<dbReference type="AlphaFoldDB" id="A0A6A5TDZ1"/>
<protein>
    <submittedName>
        <fullName evidence="1">Uncharacterized protein</fullName>
    </submittedName>
</protein>
<evidence type="ECO:0000313" key="2">
    <source>
        <dbReference type="Proteomes" id="UP000800035"/>
    </source>
</evidence>
<dbReference type="PANTHER" id="PTHR35186:SF4">
    <property type="entry name" value="PRION-INHIBITION AND PROPAGATION HELO DOMAIN-CONTAINING PROTEIN"/>
    <property type="match status" value="1"/>
</dbReference>
<dbReference type="EMBL" id="ML977030">
    <property type="protein sequence ID" value="KAF1949882.1"/>
    <property type="molecule type" value="Genomic_DNA"/>
</dbReference>
<dbReference type="PANTHER" id="PTHR35186">
    <property type="entry name" value="ANK_REP_REGION DOMAIN-CONTAINING PROTEIN"/>
    <property type="match status" value="1"/>
</dbReference>
<dbReference type="Proteomes" id="UP000800035">
    <property type="component" value="Unassembled WGS sequence"/>
</dbReference>
<sequence>MSGIEIAGLVFGVVPVVVEILKSYSTAKRRLATFSQHAEVACDIQLRFQVAAANFNNDCRLLLQATIAHPSEVSEMMDDPTHKSWQEQGKDIEQRLRSLMCKIQKRRNIPSACIIRKAVPRSYQQIRVASQQLGESIHDSWSCVNTSHNGHQAKLSLDAKSGHDNVQLNVVVASDVLRGLNRFIRTIPLTTMCRPSADVPIWLHIQSITSLTTYRVPKSPPPALANALCHGIRDASHVQTQTSPSKAKSKKRVQINDPKDNVRCAQSFAMLDLKTIESVCCHVRRVRSSTKLAVNDVSSTTRRRGAMPIKSLVQRFRILQQITLAHKLAEAVLQYHSTSWLPQALHLSNRFPDHNSPNTEFKQELVVLKHTFGIRNLTLAKLGLDGIPYEIIEVRKLLNEQHHSIMTLGPHYLEVVRKCIYCDFSCDDDLQGEALQSAVYTEVVCALQNMKTRWEKFFGV</sequence>